<evidence type="ECO:0000256" key="4">
    <source>
        <dbReference type="SAM" id="MobiDB-lite"/>
    </source>
</evidence>
<feature type="binding site" evidence="3">
    <location>
        <position position="121"/>
    </location>
    <ligand>
        <name>ATP</name>
        <dbReference type="ChEBI" id="CHEBI:30616"/>
    </ligand>
</feature>
<feature type="region of interest" description="Disordered" evidence="4">
    <location>
        <begin position="403"/>
        <end position="428"/>
    </location>
</feature>
<proteinExistence type="predicted"/>
<dbReference type="PROSITE" id="PS50011">
    <property type="entry name" value="PROTEIN_KINASE_DOM"/>
    <property type="match status" value="1"/>
</dbReference>
<evidence type="ECO:0000313" key="6">
    <source>
        <dbReference type="EMBL" id="QDT64775.1"/>
    </source>
</evidence>
<dbReference type="OrthoDB" id="278998at2"/>
<name>A0A517T8S4_9PLAN</name>
<feature type="domain" description="Protein kinase" evidence="5">
    <location>
        <begin position="93"/>
        <end position="345"/>
    </location>
</feature>
<dbReference type="PANTHER" id="PTHR44329">
    <property type="entry name" value="SERINE/THREONINE-PROTEIN KINASE TNNI3K-RELATED"/>
    <property type="match status" value="1"/>
</dbReference>
<dbReference type="PROSITE" id="PS00108">
    <property type="entry name" value="PROTEIN_KINASE_ST"/>
    <property type="match status" value="1"/>
</dbReference>
<dbReference type="EMBL" id="CP036316">
    <property type="protein sequence ID" value="QDT64775.1"/>
    <property type="molecule type" value="Genomic_DNA"/>
</dbReference>
<dbReference type="InterPro" id="IPR051681">
    <property type="entry name" value="Ser/Thr_Kinases-Pseudokinases"/>
</dbReference>
<reference evidence="6 7" key="1">
    <citation type="submission" date="2019-02" db="EMBL/GenBank/DDBJ databases">
        <title>Deep-cultivation of Planctomycetes and their phenomic and genomic characterization uncovers novel biology.</title>
        <authorList>
            <person name="Wiegand S."/>
            <person name="Jogler M."/>
            <person name="Boedeker C."/>
            <person name="Pinto D."/>
            <person name="Vollmers J."/>
            <person name="Rivas-Marin E."/>
            <person name="Kohn T."/>
            <person name="Peeters S.H."/>
            <person name="Heuer A."/>
            <person name="Rast P."/>
            <person name="Oberbeckmann S."/>
            <person name="Bunk B."/>
            <person name="Jeske O."/>
            <person name="Meyerdierks A."/>
            <person name="Storesund J.E."/>
            <person name="Kallscheuer N."/>
            <person name="Luecker S."/>
            <person name="Lage O.M."/>
            <person name="Pohl T."/>
            <person name="Merkel B.J."/>
            <person name="Hornburger P."/>
            <person name="Mueller R.-W."/>
            <person name="Bruemmer F."/>
            <person name="Labrenz M."/>
            <person name="Spormann A.M."/>
            <person name="Op den Camp H."/>
            <person name="Overmann J."/>
            <person name="Amann R."/>
            <person name="Jetten M.S.M."/>
            <person name="Mascher T."/>
            <person name="Medema M.H."/>
            <person name="Devos D.P."/>
            <person name="Kaster A.-K."/>
            <person name="Ovreas L."/>
            <person name="Rohde M."/>
            <person name="Galperin M.Y."/>
            <person name="Jogler C."/>
        </authorList>
    </citation>
    <scope>NUCLEOTIDE SEQUENCE [LARGE SCALE GENOMIC DNA]</scope>
    <source>
        <strain evidence="6 7">V22</strain>
    </source>
</reference>
<dbReference type="InterPro" id="IPR000719">
    <property type="entry name" value="Prot_kinase_dom"/>
</dbReference>
<keyword evidence="7" id="KW-1185">Reference proteome</keyword>
<dbReference type="InterPro" id="IPR008271">
    <property type="entry name" value="Ser/Thr_kinase_AS"/>
</dbReference>
<dbReference type="KEGG" id="chya:V22_20160"/>
<dbReference type="PROSITE" id="PS00107">
    <property type="entry name" value="PROTEIN_KINASE_ATP"/>
    <property type="match status" value="1"/>
</dbReference>
<dbReference type="SMART" id="SM00220">
    <property type="entry name" value="S_TKc"/>
    <property type="match status" value="1"/>
</dbReference>
<dbReference type="Proteomes" id="UP000319976">
    <property type="component" value="Chromosome"/>
</dbReference>
<feature type="compositionally biased region" description="Basic and acidic residues" evidence="4">
    <location>
        <begin position="405"/>
        <end position="422"/>
    </location>
</feature>
<dbReference type="Gene3D" id="1.10.510.10">
    <property type="entry name" value="Transferase(Phosphotransferase) domain 1"/>
    <property type="match status" value="1"/>
</dbReference>
<gene>
    <name evidence="6" type="primary">pknF</name>
    <name evidence="6" type="ORF">V22_20160</name>
</gene>
<dbReference type="InterPro" id="IPR017441">
    <property type="entry name" value="Protein_kinase_ATP_BS"/>
</dbReference>
<sequence length="723" mass="80064">MKGDAKLDELLDEWDKVLESDANYPLDRFISEHVGEPNTRLAQAFRRQAAELASIEQVMEKFAAPNPASTHTKTRNKLRIADLRAGLTPIRGYKLVSRLGGGGFGEVWKAKSPGGFHVALKFVPVDGQIGNVEKRSLAVIKDVRHPHLLGVFGTWRIGNLLVIATELADRTLYDRLQEAQSAGLEGIPRDELFAYFVEAAKGIDFLNNPGKSDRTSIQHRDIKPQNLLLSGGSVKVGDFGLARSVERDHTGHTGSLTFAYAAPEFFDGKTSSRSDQYSLAVTYYYLRCGRLPFDGTQVEIMEGHRKKKPDLSRVTAAERLALEKALAKNPKNRWPSCHDFVTQLQATPSKSNVRRSTTSSFRSALKYGLFAVISACLVASVWHFQPSLSPWIDAVVGDNSSDALVNEHGHRGEQGLDDRAEKPASTTKTSTAVAIDVLAGEIQSRDSKKAEIEKSISTIFADYPLNIMSFSPSGEFKVSESNTLVTSIRCAINLKEYQELISEVCVVAKEHAVENGTAVFPTESAGTRLNYAKALDGSPLDSMRKILYKDDTFSKTHSFVIVGQDLASAEDDREKELHANWYLLPSSFGASLLTYFEASAGVTLNCELLDAQDNSVATRFLNPMRYTTRNPQKAANLPFYPVGGAWSGSLIDLDYDFDDDYYRYKNILVFLPTLLTPKRPQDRYTPLMFSKTPYVDIPIEFEVDLASVAEALRLQVEATVPNH</sequence>
<keyword evidence="2 3" id="KW-0067">ATP-binding</keyword>
<dbReference type="AlphaFoldDB" id="A0A517T8S4"/>
<evidence type="ECO:0000313" key="7">
    <source>
        <dbReference type="Proteomes" id="UP000319976"/>
    </source>
</evidence>
<keyword evidence="1 3" id="KW-0547">Nucleotide-binding</keyword>
<protein>
    <submittedName>
        <fullName evidence="6">Serine/threonine-protein kinase PknF</fullName>
        <ecNumber evidence="6">2.7.11.1</ecNumber>
    </submittedName>
</protein>
<evidence type="ECO:0000256" key="1">
    <source>
        <dbReference type="ARBA" id="ARBA00022741"/>
    </source>
</evidence>
<dbReference type="SUPFAM" id="SSF56112">
    <property type="entry name" value="Protein kinase-like (PK-like)"/>
    <property type="match status" value="1"/>
</dbReference>
<accession>A0A517T8S4</accession>
<keyword evidence="6" id="KW-0418">Kinase</keyword>
<dbReference type="CDD" id="cd14014">
    <property type="entry name" value="STKc_PknB_like"/>
    <property type="match status" value="1"/>
</dbReference>
<evidence type="ECO:0000256" key="3">
    <source>
        <dbReference type="PROSITE-ProRule" id="PRU10141"/>
    </source>
</evidence>
<dbReference type="Pfam" id="PF00069">
    <property type="entry name" value="Pkinase"/>
    <property type="match status" value="1"/>
</dbReference>
<dbReference type="InterPro" id="IPR011009">
    <property type="entry name" value="Kinase-like_dom_sf"/>
</dbReference>
<dbReference type="EC" id="2.7.11.1" evidence="6"/>
<dbReference type="RefSeq" id="WP_145262218.1">
    <property type="nucleotide sequence ID" value="NZ_CP036316.1"/>
</dbReference>
<dbReference type="GO" id="GO:0004674">
    <property type="term" value="F:protein serine/threonine kinase activity"/>
    <property type="evidence" value="ECO:0007669"/>
    <property type="project" value="UniProtKB-EC"/>
</dbReference>
<evidence type="ECO:0000259" key="5">
    <source>
        <dbReference type="PROSITE" id="PS50011"/>
    </source>
</evidence>
<organism evidence="6 7">
    <name type="scientific">Calycomorphotria hydatis</name>
    <dbReference type="NCBI Taxonomy" id="2528027"/>
    <lineage>
        <taxon>Bacteria</taxon>
        <taxon>Pseudomonadati</taxon>
        <taxon>Planctomycetota</taxon>
        <taxon>Planctomycetia</taxon>
        <taxon>Planctomycetales</taxon>
        <taxon>Planctomycetaceae</taxon>
        <taxon>Calycomorphotria</taxon>
    </lineage>
</organism>
<dbReference type="GO" id="GO:0005524">
    <property type="term" value="F:ATP binding"/>
    <property type="evidence" value="ECO:0007669"/>
    <property type="project" value="UniProtKB-UniRule"/>
</dbReference>
<keyword evidence="6" id="KW-0808">Transferase</keyword>
<evidence type="ECO:0000256" key="2">
    <source>
        <dbReference type="ARBA" id="ARBA00022840"/>
    </source>
</evidence>